<dbReference type="OMA" id="KESMNGR"/>
<dbReference type="InterPro" id="IPR035979">
    <property type="entry name" value="RBD_domain_sf"/>
</dbReference>
<evidence type="ECO:0000313" key="7">
    <source>
        <dbReference type="Ensembl" id="ENSCINP00000020277.3"/>
    </source>
</evidence>
<dbReference type="PANTHER" id="PTHR21245">
    <property type="entry name" value="HETEROGENEOUS NUCLEAR RIBONUCLEOPROTEIN"/>
    <property type="match status" value="1"/>
</dbReference>
<sequence>MTTEFTPAKKEIVSEPVPLESEKTSDENRIWIGNMDTGLNEYNLLQVLKSVGKFKDLDYIYHKAGPMVGLSRGFSFVTFETKKDAEKAIKILNGKQVLSKKLIARWAHEQPIIPTKPSPATNISLNTDLAVPSMQPTSSNLYRLSMIESIEKKLSTMQNTESTSQPTLGLHPELQRESRKRSSVSSTSRRKSRR</sequence>
<evidence type="ECO:0000256" key="1">
    <source>
        <dbReference type="ARBA" id="ARBA00021141"/>
    </source>
</evidence>
<dbReference type="Ensembl" id="ENSCINT00000020277.3">
    <property type="protein sequence ID" value="ENSCINP00000020277.3"/>
    <property type="gene ID" value="ENSCING00000010157.3"/>
</dbReference>
<evidence type="ECO:0000313" key="8">
    <source>
        <dbReference type="Proteomes" id="UP000008144"/>
    </source>
</evidence>
<dbReference type="PROSITE" id="PS50102">
    <property type="entry name" value="RRM"/>
    <property type="match status" value="1"/>
</dbReference>
<dbReference type="Gene3D" id="3.30.70.330">
    <property type="match status" value="1"/>
</dbReference>
<protein>
    <recommendedName>
        <fullName evidence="1">Probable RNA-binding protein 18</fullName>
    </recommendedName>
    <alternativeName>
        <fullName evidence="3">RNA-binding motif protein 18</fullName>
    </alternativeName>
</protein>
<reference evidence="8" key="1">
    <citation type="journal article" date="2002" name="Science">
        <title>The draft genome of Ciona intestinalis: insights into chordate and vertebrate origins.</title>
        <authorList>
            <person name="Dehal P."/>
            <person name="Satou Y."/>
            <person name="Campbell R.K."/>
            <person name="Chapman J."/>
            <person name="Degnan B."/>
            <person name="De Tomaso A."/>
            <person name="Davidson B."/>
            <person name="Di Gregorio A."/>
            <person name="Gelpke M."/>
            <person name="Goodstein D.M."/>
            <person name="Harafuji N."/>
            <person name="Hastings K.E."/>
            <person name="Ho I."/>
            <person name="Hotta K."/>
            <person name="Huang W."/>
            <person name="Kawashima T."/>
            <person name="Lemaire P."/>
            <person name="Martinez D."/>
            <person name="Meinertzhagen I.A."/>
            <person name="Necula S."/>
            <person name="Nonaka M."/>
            <person name="Putnam N."/>
            <person name="Rash S."/>
            <person name="Saiga H."/>
            <person name="Satake M."/>
            <person name="Terry A."/>
            <person name="Yamada L."/>
            <person name="Wang H.G."/>
            <person name="Awazu S."/>
            <person name="Azumi K."/>
            <person name="Boore J."/>
            <person name="Branno M."/>
            <person name="Chin-Bow S."/>
            <person name="DeSantis R."/>
            <person name="Doyle S."/>
            <person name="Francino P."/>
            <person name="Keys D.N."/>
            <person name="Haga S."/>
            <person name="Hayashi H."/>
            <person name="Hino K."/>
            <person name="Imai K.S."/>
            <person name="Inaba K."/>
            <person name="Kano S."/>
            <person name="Kobayashi K."/>
            <person name="Kobayashi M."/>
            <person name="Lee B.I."/>
            <person name="Makabe K.W."/>
            <person name="Manohar C."/>
            <person name="Matassi G."/>
            <person name="Medina M."/>
            <person name="Mochizuki Y."/>
            <person name="Mount S."/>
            <person name="Morishita T."/>
            <person name="Miura S."/>
            <person name="Nakayama A."/>
            <person name="Nishizaka S."/>
            <person name="Nomoto H."/>
            <person name="Ohta F."/>
            <person name="Oishi K."/>
            <person name="Rigoutsos I."/>
            <person name="Sano M."/>
            <person name="Sasaki A."/>
            <person name="Sasakura Y."/>
            <person name="Shoguchi E."/>
            <person name="Shin-i T."/>
            <person name="Spagnuolo A."/>
            <person name="Stainier D."/>
            <person name="Suzuki M.M."/>
            <person name="Tassy O."/>
            <person name="Takatori N."/>
            <person name="Tokuoka M."/>
            <person name="Yagi K."/>
            <person name="Yoshizaki F."/>
            <person name="Wada S."/>
            <person name="Zhang C."/>
            <person name="Hyatt P.D."/>
            <person name="Larimer F."/>
            <person name="Detter C."/>
            <person name="Doggett N."/>
            <person name="Glavina T."/>
            <person name="Hawkins T."/>
            <person name="Richardson P."/>
            <person name="Lucas S."/>
            <person name="Kohara Y."/>
            <person name="Levine M."/>
            <person name="Satoh N."/>
            <person name="Rokhsar D.S."/>
        </authorList>
    </citation>
    <scope>NUCLEOTIDE SEQUENCE [LARGE SCALE GENOMIC DNA]</scope>
</reference>
<feature type="domain" description="RRM" evidence="6">
    <location>
        <begin position="28"/>
        <end position="109"/>
    </location>
</feature>
<feature type="compositionally biased region" description="Polar residues" evidence="5">
    <location>
        <begin position="155"/>
        <end position="167"/>
    </location>
</feature>
<dbReference type="GeneTree" id="ENSGT00390000013765"/>
<evidence type="ECO:0000256" key="3">
    <source>
        <dbReference type="ARBA" id="ARBA00030780"/>
    </source>
</evidence>
<evidence type="ECO:0000256" key="2">
    <source>
        <dbReference type="ARBA" id="ARBA00022884"/>
    </source>
</evidence>
<keyword evidence="2 4" id="KW-0694">RNA-binding</keyword>
<dbReference type="CDD" id="cd12355">
    <property type="entry name" value="RRM_RBM18"/>
    <property type="match status" value="1"/>
</dbReference>
<dbReference type="SMART" id="SM00360">
    <property type="entry name" value="RRM"/>
    <property type="match status" value="1"/>
</dbReference>
<feature type="compositionally biased region" description="Basic residues" evidence="5">
    <location>
        <begin position="178"/>
        <end position="194"/>
    </location>
</feature>
<gene>
    <name evidence="7" type="primary">LOC100175001</name>
</gene>
<feature type="region of interest" description="Disordered" evidence="5">
    <location>
        <begin position="155"/>
        <end position="194"/>
    </location>
</feature>
<dbReference type="InterPro" id="IPR039157">
    <property type="entry name" value="RBM18_RRM"/>
</dbReference>
<reference evidence="7" key="4">
    <citation type="submission" date="2025-09" db="UniProtKB">
        <authorList>
            <consortium name="Ensembl"/>
        </authorList>
    </citation>
    <scope>IDENTIFICATION</scope>
</reference>
<evidence type="ECO:0000256" key="4">
    <source>
        <dbReference type="PROSITE-ProRule" id="PRU00176"/>
    </source>
</evidence>
<name>F6PI06_CIOIN</name>
<reference evidence="7" key="3">
    <citation type="submission" date="2025-08" db="UniProtKB">
        <authorList>
            <consortium name="Ensembl"/>
        </authorList>
    </citation>
    <scope>IDENTIFICATION</scope>
</reference>
<organism evidence="7 8">
    <name type="scientific">Ciona intestinalis</name>
    <name type="common">Transparent sea squirt</name>
    <name type="synonym">Ascidia intestinalis</name>
    <dbReference type="NCBI Taxonomy" id="7719"/>
    <lineage>
        <taxon>Eukaryota</taxon>
        <taxon>Metazoa</taxon>
        <taxon>Chordata</taxon>
        <taxon>Tunicata</taxon>
        <taxon>Ascidiacea</taxon>
        <taxon>Phlebobranchia</taxon>
        <taxon>Cionidae</taxon>
        <taxon>Ciona</taxon>
    </lineage>
</organism>
<dbReference type="InterPro" id="IPR012677">
    <property type="entry name" value="Nucleotide-bd_a/b_plait_sf"/>
</dbReference>
<evidence type="ECO:0000256" key="5">
    <source>
        <dbReference type="SAM" id="MobiDB-lite"/>
    </source>
</evidence>
<keyword evidence="8" id="KW-1185">Reference proteome</keyword>
<reference evidence="7" key="2">
    <citation type="journal article" date="2008" name="Genome Biol.">
        <title>Improved genome assembly and evidence-based global gene model set for the chordate Ciona intestinalis: new insight into intron and operon populations.</title>
        <authorList>
            <person name="Satou Y."/>
            <person name="Mineta K."/>
            <person name="Ogasawara M."/>
            <person name="Sasakura Y."/>
            <person name="Shoguchi E."/>
            <person name="Ueno K."/>
            <person name="Yamada L."/>
            <person name="Matsumoto J."/>
            <person name="Wasserscheid J."/>
            <person name="Dewar K."/>
            <person name="Wiley G.B."/>
            <person name="Macmil S.L."/>
            <person name="Roe B.A."/>
            <person name="Zeller R.W."/>
            <person name="Hastings K.E."/>
            <person name="Lemaire P."/>
            <person name="Lindquist E."/>
            <person name="Endo T."/>
            <person name="Hotta K."/>
            <person name="Inaba K."/>
        </authorList>
    </citation>
    <scope>NUCLEOTIDE SEQUENCE [LARGE SCALE GENOMIC DNA]</scope>
    <source>
        <strain evidence="7">wild type</strain>
    </source>
</reference>
<accession>F6PI06</accession>
<dbReference type="Proteomes" id="UP000008144">
    <property type="component" value="Chromosome 12"/>
</dbReference>
<evidence type="ECO:0000259" key="6">
    <source>
        <dbReference type="PROSITE" id="PS50102"/>
    </source>
</evidence>
<dbReference type="InterPro" id="IPR000504">
    <property type="entry name" value="RRM_dom"/>
</dbReference>
<dbReference type="AlphaFoldDB" id="F6PI06"/>
<dbReference type="GO" id="GO:0003723">
    <property type="term" value="F:RNA binding"/>
    <property type="evidence" value="ECO:0007669"/>
    <property type="project" value="UniProtKB-UniRule"/>
</dbReference>
<proteinExistence type="predicted"/>
<dbReference type="EMBL" id="EAAA01001050">
    <property type="status" value="NOT_ANNOTATED_CDS"/>
    <property type="molecule type" value="Genomic_DNA"/>
</dbReference>
<dbReference type="SUPFAM" id="SSF54928">
    <property type="entry name" value="RNA-binding domain, RBD"/>
    <property type="match status" value="1"/>
</dbReference>
<dbReference type="Pfam" id="PF00076">
    <property type="entry name" value="RRM_1"/>
    <property type="match status" value="1"/>
</dbReference>
<dbReference type="FunFam" id="3.30.70.330:FF:001586">
    <property type="match status" value="1"/>
</dbReference>